<evidence type="ECO:0000256" key="1">
    <source>
        <dbReference type="ARBA" id="ARBA00004970"/>
    </source>
</evidence>
<evidence type="ECO:0000313" key="11">
    <source>
        <dbReference type="Proteomes" id="UP001498398"/>
    </source>
</evidence>
<evidence type="ECO:0000256" key="3">
    <source>
        <dbReference type="ARBA" id="ARBA00013085"/>
    </source>
</evidence>
<dbReference type="EC" id="3.1.3.15" evidence="3 8"/>
<evidence type="ECO:0000256" key="6">
    <source>
        <dbReference type="ARBA" id="ARBA00023102"/>
    </source>
</evidence>
<sequence>MPHSHHSHSGQFCRHAVGALEEVVLEAIRQGFEVYGLTEHVPRYRKEDLYPEEEGIDPETLMSQFIAFLEEAHRLKLAYETQISLLVGLETDFITGMDLDKLEDLLVQHHGRVDYIVGSVHHVAGTPIDFDLKTYQNVLDQPEVKGVSDYETLQNFLCRYFDAQCEVLKRFQPEIVGHIDLCRLYTPAISIKDYPKAWALLERNIDFAIGYGALFEVNAAAFRKGWTTAYPGEDVMKIILERRGRLALSDDSHGPHAVGLNYHRMEQYLRRINAEQIWFLKRSENSNAAGRKVEATKFIGDWWDHRFWDQRRQ</sequence>
<dbReference type="Pfam" id="PF02811">
    <property type="entry name" value="PHP"/>
    <property type="match status" value="1"/>
</dbReference>
<dbReference type="EMBL" id="JBANRG010000036">
    <property type="protein sequence ID" value="KAK7449270.1"/>
    <property type="molecule type" value="Genomic_DNA"/>
</dbReference>
<evidence type="ECO:0000256" key="2">
    <source>
        <dbReference type="ARBA" id="ARBA00009152"/>
    </source>
</evidence>
<accession>A0ABR1J648</accession>
<dbReference type="PANTHER" id="PTHR21039:SF0">
    <property type="entry name" value="HISTIDINOL-PHOSPHATASE"/>
    <property type="match status" value="1"/>
</dbReference>
<dbReference type="PANTHER" id="PTHR21039">
    <property type="entry name" value="HISTIDINOL PHOSPHATASE-RELATED"/>
    <property type="match status" value="1"/>
</dbReference>
<evidence type="ECO:0000256" key="5">
    <source>
        <dbReference type="ARBA" id="ARBA00022801"/>
    </source>
</evidence>
<name>A0ABR1J648_9AGAR</name>
<dbReference type="SUPFAM" id="SSF89550">
    <property type="entry name" value="PHP domain-like"/>
    <property type="match status" value="1"/>
</dbReference>
<evidence type="ECO:0000256" key="4">
    <source>
        <dbReference type="ARBA" id="ARBA00022605"/>
    </source>
</evidence>
<reference evidence="10 11" key="1">
    <citation type="submission" date="2024-01" db="EMBL/GenBank/DDBJ databases">
        <title>A draft genome for the cacao thread blight pathogen Marasmiellus scandens.</title>
        <authorList>
            <person name="Baruah I.K."/>
            <person name="Leung J."/>
            <person name="Bukari Y."/>
            <person name="Amoako-Attah I."/>
            <person name="Meinhardt L.W."/>
            <person name="Bailey B.A."/>
            <person name="Cohen S.P."/>
        </authorList>
    </citation>
    <scope>NUCLEOTIDE SEQUENCE [LARGE SCALE GENOMIC DNA]</scope>
    <source>
        <strain evidence="10 11">GH-19</strain>
    </source>
</reference>
<keyword evidence="5 8" id="KW-0378">Hydrolase</keyword>
<comment type="catalytic activity">
    <reaction evidence="7 8">
        <text>L-histidinol phosphate + H2O = L-histidinol + phosphate</text>
        <dbReference type="Rhea" id="RHEA:14465"/>
        <dbReference type="ChEBI" id="CHEBI:15377"/>
        <dbReference type="ChEBI" id="CHEBI:43474"/>
        <dbReference type="ChEBI" id="CHEBI:57699"/>
        <dbReference type="ChEBI" id="CHEBI:57980"/>
        <dbReference type="EC" id="3.1.3.15"/>
    </reaction>
</comment>
<proteinExistence type="inferred from homology"/>
<evidence type="ECO:0000313" key="10">
    <source>
        <dbReference type="EMBL" id="KAK7449270.1"/>
    </source>
</evidence>
<evidence type="ECO:0000256" key="7">
    <source>
        <dbReference type="ARBA" id="ARBA00049158"/>
    </source>
</evidence>
<gene>
    <name evidence="10" type="ORF">VKT23_013414</name>
</gene>
<comment type="similarity">
    <text evidence="2 8">Belongs to the PHP hydrolase family. HisK subfamily.</text>
</comment>
<dbReference type="InterPro" id="IPR004013">
    <property type="entry name" value="PHP_dom"/>
</dbReference>
<dbReference type="InterPro" id="IPR010140">
    <property type="entry name" value="Histidinol_P_phosphatase_HisJ"/>
</dbReference>
<dbReference type="Gene3D" id="3.20.20.140">
    <property type="entry name" value="Metal-dependent hydrolases"/>
    <property type="match status" value="1"/>
</dbReference>
<keyword evidence="11" id="KW-1185">Reference proteome</keyword>
<feature type="domain" description="PHP" evidence="9">
    <location>
        <begin position="5"/>
        <end position="219"/>
    </location>
</feature>
<dbReference type="InterPro" id="IPR016195">
    <property type="entry name" value="Pol/histidinol_Pase-like"/>
</dbReference>
<organism evidence="10 11">
    <name type="scientific">Marasmiellus scandens</name>
    <dbReference type="NCBI Taxonomy" id="2682957"/>
    <lineage>
        <taxon>Eukaryota</taxon>
        <taxon>Fungi</taxon>
        <taxon>Dikarya</taxon>
        <taxon>Basidiomycota</taxon>
        <taxon>Agaricomycotina</taxon>
        <taxon>Agaricomycetes</taxon>
        <taxon>Agaricomycetidae</taxon>
        <taxon>Agaricales</taxon>
        <taxon>Marasmiineae</taxon>
        <taxon>Omphalotaceae</taxon>
        <taxon>Marasmiellus</taxon>
    </lineage>
</organism>
<dbReference type="Proteomes" id="UP001498398">
    <property type="component" value="Unassembled WGS sequence"/>
</dbReference>
<comment type="pathway">
    <text evidence="1 8">Amino-acid biosynthesis; L-histidine biosynthesis; L-histidine from 5-phospho-alpha-D-ribose 1-diphosphate: step 8/9.</text>
</comment>
<evidence type="ECO:0000256" key="8">
    <source>
        <dbReference type="RuleBase" id="RU366003"/>
    </source>
</evidence>
<keyword evidence="4 8" id="KW-0028">Amino-acid biosynthesis</keyword>
<comment type="caution">
    <text evidence="10">The sequence shown here is derived from an EMBL/GenBank/DDBJ whole genome shotgun (WGS) entry which is preliminary data.</text>
</comment>
<keyword evidence="6 8" id="KW-0368">Histidine biosynthesis</keyword>
<dbReference type="NCBIfam" id="TIGR01856">
    <property type="entry name" value="hisJ_fam"/>
    <property type="match status" value="1"/>
</dbReference>
<dbReference type="CDD" id="cd12110">
    <property type="entry name" value="PHP_HisPPase_Hisj_like"/>
    <property type="match status" value="1"/>
</dbReference>
<evidence type="ECO:0000259" key="9">
    <source>
        <dbReference type="Pfam" id="PF02811"/>
    </source>
</evidence>
<protein>
    <recommendedName>
        <fullName evidence="3 8">Histidinol-phosphatase</fullName>
        <shortName evidence="8">HolPase</shortName>
        <ecNumber evidence="3 8">3.1.3.15</ecNumber>
    </recommendedName>
</protein>